<name>A0A172YAR7_9GAMM</name>
<dbReference type="InterPro" id="IPR000120">
    <property type="entry name" value="Amidase"/>
</dbReference>
<dbReference type="Gene3D" id="3.90.1300.10">
    <property type="entry name" value="Amidase signature (AS) domain"/>
    <property type="match status" value="1"/>
</dbReference>
<gene>
    <name evidence="2" type="ORF">A5892_01675</name>
</gene>
<evidence type="ECO:0000313" key="3">
    <source>
        <dbReference type="Proteomes" id="UP000077875"/>
    </source>
</evidence>
<dbReference type="GO" id="GO:0003824">
    <property type="term" value="F:catalytic activity"/>
    <property type="evidence" value="ECO:0007669"/>
    <property type="project" value="InterPro"/>
</dbReference>
<dbReference type="InterPro" id="IPR023631">
    <property type="entry name" value="Amidase_dom"/>
</dbReference>
<keyword evidence="3" id="KW-1185">Reference proteome</keyword>
<dbReference type="Proteomes" id="UP000077875">
    <property type="component" value="Chromosome"/>
</dbReference>
<feature type="domain" description="Amidase" evidence="1">
    <location>
        <begin position="24"/>
        <end position="453"/>
    </location>
</feature>
<evidence type="ECO:0000259" key="1">
    <source>
        <dbReference type="Pfam" id="PF01425"/>
    </source>
</evidence>
<accession>A0A172YAR7</accession>
<dbReference type="Pfam" id="PF01425">
    <property type="entry name" value="Amidase"/>
    <property type="match status" value="1"/>
</dbReference>
<dbReference type="SUPFAM" id="SSF75304">
    <property type="entry name" value="Amidase signature (AS) enzymes"/>
    <property type="match status" value="1"/>
</dbReference>
<dbReference type="InterPro" id="IPR036928">
    <property type="entry name" value="AS_sf"/>
</dbReference>
<dbReference type="STRING" id="376489.A5892_01675"/>
<sequence>MEPCDLSASQARRLIGTKRLSPVELAQSCIARVEAVNPAVNALVSLDFERLNEAAREAERQVQAGEPLGALHGLPLAVKDMVDVAGLPTTYGSPAYADNVARADDPMIAQLRSAGAIVMSKSNNPEWSAGGNTRNAVYGATGNPFDPSRSAAGSSGGSAAALACGMVPLATGSDTGGSLRNPAAFCGVVGFRPSPGVVPGHGRGMALLPLSTSGPMARCVEDVGLMLSQMIRPDRRDPWVSVVEGRGHYQGEAFTRLPNVDLCSARIAVTHDFGFALTERRMRATFDAKLARFSSVFARVEQTHPDCAGADDTFAVLRALLFSGPHRRLLESRPELVGPNIRANIEEASRYDAFDVVRALEQQTTLYRGWQRFFEDHDFILAPAVTIAPRDWHELYPTEIDGQPTESYYHWLGMAYASTLAGHPSISLPLGVDEQGLPFGLQIIGRRGEDLATLGFAQALERLCAGDSELAAPRPDIAALARAPRLSESADFYGFG</sequence>
<dbReference type="PANTHER" id="PTHR11895:SF76">
    <property type="entry name" value="INDOLEACETAMIDE HYDROLASE"/>
    <property type="match status" value="1"/>
</dbReference>
<dbReference type="AlphaFoldDB" id="A0A172YAR7"/>
<dbReference type="EMBL" id="CP015243">
    <property type="protein sequence ID" value="ANF56329.1"/>
    <property type="molecule type" value="Genomic_DNA"/>
</dbReference>
<proteinExistence type="predicted"/>
<dbReference type="PANTHER" id="PTHR11895">
    <property type="entry name" value="TRANSAMIDASE"/>
    <property type="match status" value="1"/>
</dbReference>
<organism evidence="2 3">
    <name type="scientific">Halotalea alkalilenta</name>
    <dbReference type="NCBI Taxonomy" id="376489"/>
    <lineage>
        <taxon>Bacteria</taxon>
        <taxon>Pseudomonadati</taxon>
        <taxon>Pseudomonadota</taxon>
        <taxon>Gammaproteobacteria</taxon>
        <taxon>Oceanospirillales</taxon>
        <taxon>Halomonadaceae</taxon>
        <taxon>Halotalea</taxon>
    </lineage>
</organism>
<dbReference type="KEGG" id="haa:A5892_01675"/>
<reference evidence="2 3" key="1">
    <citation type="submission" date="2016-04" db="EMBL/GenBank/DDBJ databases">
        <title>Complete Genome Sequence of Halotalea alkalilenta IHB B 13600.</title>
        <authorList>
            <person name="Swarnkar M.K."/>
            <person name="Sharma A."/>
            <person name="Kaushal K."/>
            <person name="Soni R."/>
            <person name="Rana S."/>
            <person name="Singh A.K."/>
            <person name="Gulati A."/>
        </authorList>
    </citation>
    <scope>NUCLEOTIDE SEQUENCE [LARGE SCALE GENOMIC DNA]</scope>
    <source>
        <strain evidence="2 3">IHB B 13600</strain>
    </source>
</reference>
<evidence type="ECO:0000313" key="2">
    <source>
        <dbReference type="EMBL" id="ANF56329.1"/>
    </source>
</evidence>
<dbReference type="RefSeq" id="WP_064121315.1">
    <property type="nucleotide sequence ID" value="NZ_CP015243.1"/>
</dbReference>
<protein>
    <submittedName>
        <fullName evidence="2">Amidase</fullName>
    </submittedName>
</protein>